<accession>A0A939JYA7</accession>
<protein>
    <recommendedName>
        <fullName evidence="3">Ig-like domain-containing protein</fullName>
    </recommendedName>
</protein>
<evidence type="ECO:0008006" key="3">
    <source>
        <dbReference type="Google" id="ProtNLM"/>
    </source>
</evidence>
<dbReference type="Proteomes" id="UP000664795">
    <property type="component" value="Unassembled WGS sequence"/>
</dbReference>
<dbReference type="EMBL" id="JAFMYU010000023">
    <property type="protein sequence ID" value="MBO0933817.1"/>
    <property type="molecule type" value="Genomic_DNA"/>
</dbReference>
<dbReference type="RefSeq" id="WP_207337782.1">
    <property type="nucleotide sequence ID" value="NZ_JAFMYU010000023.1"/>
</dbReference>
<dbReference type="Gene3D" id="2.60.40.10">
    <property type="entry name" value="Immunoglobulins"/>
    <property type="match status" value="3"/>
</dbReference>
<sequence>MKTSQPIIFCWFITFYLYQSFTYGQVIPAQSLVKDINPGIKSSVLSGNKFESSQYKFLNNILYFSANDGVNGEQLWRSDGTTNGTYLVKKITTNLTKPNSEISYYFTDLKNQQLYFIADDNGDGSSDLWRTDGTTVGTILVARLNKYDGKDIIRRSVRKVGFINGQLQFIVERTSDFKFEIWQTDGTDMGTVRIYELKDFNLAGIGANINLVNNVWCFTATDKLGLWRTDGTTAGTFLINDSGAENAQYVMNGYSYYWGYKGLWRTDGTKAGTGLFVPFAEQYDVNGTPFVQTFRNSDYGSNVFTMNNALLFFGANALYSLDEKGKKINSVSDFRDMDKLIVYPANTTKAFRSDVKGYNVGNYIYIEAYYTFLNSANQKIGEKNYLFRTNESGRIEKIVVPPYTSYGYYARITNQAYPDIMPNYTFVHQGNLYFFTTTQLDILDYSYSGDILNACKISNNQTSATSLGYYDFTYFKFYKNDRPIINNKKMYFFFDALTYPDQNGSELYAFNICGFSSTIQSTALSCTDSKVTLRAELKDTQGAYRYEWFYRDLTPKYPEDVSISTLDSASVTKTGTYAVRVTDNSGCINTNVTSVTSLTKKIAIDVVGSASFCQGTSSVLSATITDSTPQYIYRWFKDGLPISGVASSSLVASVSGNYSLSVTDSKGCTGTSQSLFVTQKPGPSAIVSTTGLTTVPTGTSLSVVMSTSAIVGQTYQWFRDGTAIAGATNNTYLATVAGGYTVMVSRDGCTATSSVTRLAVGSLVLSAAGNTTFCAGSSSTVVTTVSGGTAPFTFRTQLANSSPLTTTAATGRHTVISSAPGLYSLTATDGQGLTGTISFIFTSQPIPTATIIPTGPLPLQPGTSVVLSTPTATGQTYQWLRDGTVITGATTSTYTATQAGSYVVVVTGGGCVATSTATVVSIILATEPTLAGLTLEASPNPTSHLLRVRLMLDEPAPAMLRLFNTMGRQIQTHSFGQPQKTHEHQFDVSNLPAGMLLLRAEVGHKHLTRKLLKE</sequence>
<dbReference type="InterPro" id="IPR036179">
    <property type="entry name" value="Ig-like_dom_sf"/>
</dbReference>
<keyword evidence="2" id="KW-1185">Reference proteome</keyword>
<evidence type="ECO:0000313" key="2">
    <source>
        <dbReference type="Proteomes" id="UP000664795"/>
    </source>
</evidence>
<gene>
    <name evidence="1" type="ORF">J2I48_22605</name>
</gene>
<reference evidence="1 2" key="1">
    <citation type="submission" date="2021-03" db="EMBL/GenBank/DDBJ databases">
        <title>Fibrella sp. HMF5036 genome sequencing and assembly.</title>
        <authorList>
            <person name="Kang H."/>
            <person name="Kim H."/>
            <person name="Bae S."/>
            <person name="Joh K."/>
        </authorList>
    </citation>
    <scope>NUCLEOTIDE SEQUENCE [LARGE SCALE GENOMIC DNA]</scope>
    <source>
        <strain evidence="1 2">HMF5036</strain>
    </source>
</reference>
<evidence type="ECO:0000313" key="1">
    <source>
        <dbReference type="EMBL" id="MBO0933817.1"/>
    </source>
</evidence>
<dbReference type="AlphaFoldDB" id="A0A939JYA7"/>
<organism evidence="1 2">
    <name type="scientific">Fibrella aquatilis</name>
    <dbReference type="NCBI Taxonomy" id="2817059"/>
    <lineage>
        <taxon>Bacteria</taxon>
        <taxon>Pseudomonadati</taxon>
        <taxon>Bacteroidota</taxon>
        <taxon>Cytophagia</taxon>
        <taxon>Cytophagales</taxon>
        <taxon>Spirosomataceae</taxon>
        <taxon>Fibrella</taxon>
    </lineage>
</organism>
<name>A0A939JYA7_9BACT</name>
<comment type="caution">
    <text evidence="1">The sequence shown here is derived from an EMBL/GenBank/DDBJ whole genome shotgun (WGS) entry which is preliminary data.</text>
</comment>
<dbReference type="InterPro" id="IPR013783">
    <property type="entry name" value="Ig-like_fold"/>
</dbReference>
<proteinExistence type="predicted"/>
<dbReference type="SUPFAM" id="SSF48726">
    <property type="entry name" value="Immunoglobulin"/>
    <property type="match status" value="1"/>
</dbReference>